<dbReference type="InterPro" id="IPR003399">
    <property type="entry name" value="Mce/MlaD"/>
</dbReference>
<feature type="transmembrane region" description="Helical" evidence="2">
    <location>
        <begin position="12"/>
        <end position="30"/>
    </location>
</feature>
<feature type="region of interest" description="Disordered" evidence="1">
    <location>
        <begin position="149"/>
        <end position="169"/>
    </location>
</feature>
<keyword evidence="2" id="KW-0472">Membrane</keyword>
<keyword evidence="5" id="KW-1185">Reference proteome</keyword>
<evidence type="ECO:0000313" key="5">
    <source>
        <dbReference type="Proteomes" id="UP000198281"/>
    </source>
</evidence>
<feature type="domain" description="Mce/MlaD" evidence="3">
    <location>
        <begin position="42"/>
        <end position="118"/>
    </location>
</feature>
<dbReference type="PANTHER" id="PTHR33371">
    <property type="entry name" value="INTERMEMBRANE PHOSPHOLIPID TRANSPORT SYSTEM BINDING PROTEIN MLAD-RELATED"/>
    <property type="match status" value="1"/>
</dbReference>
<reference evidence="5" key="1">
    <citation type="submission" date="2017-06" db="EMBL/GenBank/DDBJ databases">
        <authorList>
            <person name="Varghese N."/>
            <person name="Submissions S."/>
        </authorList>
    </citation>
    <scope>NUCLEOTIDE SEQUENCE [LARGE SCALE GENOMIC DNA]</scope>
    <source>
        <strain evidence="5">LNB2</strain>
    </source>
</reference>
<dbReference type="InterPro" id="IPR052336">
    <property type="entry name" value="MlaD_Phospholipid_Transporter"/>
</dbReference>
<dbReference type="PANTHER" id="PTHR33371:SF4">
    <property type="entry name" value="INTERMEMBRANE PHOSPHOLIPID TRANSPORT SYSTEM BINDING PROTEIN MLAD"/>
    <property type="match status" value="1"/>
</dbReference>
<evidence type="ECO:0000313" key="4">
    <source>
        <dbReference type="EMBL" id="SNS37682.1"/>
    </source>
</evidence>
<organism evidence="4 5">
    <name type="scientific">Edaphosphingomonas laterariae</name>
    <dbReference type="NCBI Taxonomy" id="861865"/>
    <lineage>
        <taxon>Bacteria</taxon>
        <taxon>Pseudomonadati</taxon>
        <taxon>Pseudomonadota</taxon>
        <taxon>Alphaproteobacteria</taxon>
        <taxon>Sphingomonadales</taxon>
        <taxon>Rhizorhabdaceae</taxon>
        <taxon>Edaphosphingomonas</taxon>
    </lineage>
</organism>
<evidence type="ECO:0000256" key="1">
    <source>
        <dbReference type="SAM" id="MobiDB-lite"/>
    </source>
</evidence>
<keyword evidence="2" id="KW-0812">Transmembrane</keyword>
<sequence>MKTLLRENVGEALVGLVVVALAAWFVLFAWNRTGGGARAGATRVVAMFPNAAGVDVGTDVRVAGLKVGTVAEQHLDSQTYQVAVTLAIDPAVKVPNDSSAAITSEGLLGGTFIALLPGGSETPLKTGDTIIDTQGATDLMGMIGQFVNGTGKSEDLPPNGEAAPGAAQP</sequence>
<name>A0A239E125_9SPHN</name>
<dbReference type="AlphaFoldDB" id="A0A239E125"/>
<dbReference type="Proteomes" id="UP000198281">
    <property type="component" value="Unassembled WGS sequence"/>
</dbReference>
<dbReference type="Pfam" id="PF02470">
    <property type="entry name" value="MlaD"/>
    <property type="match status" value="1"/>
</dbReference>
<evidence type="ECO:0000259" key="3">
    <source>
        <dbReference type="Pfam" id="PF02470"/>
    </source>
</evidence>
<keyword evidence="2" id="KW-1133">Transmembrane helix</keyword>
<accession>A0A239E125</accession>
<proteinExistence type="predicted"/>
<gene>
    <name evidence="4" type="ORF">SAMN06295912_105125</name>
</gene>
<dbReference type="EMBL" id="FZOS01000005">
    <property type="protein sequence ID" value="SNS37682.1"/>
    <property type="molecule type" value="Genomic_DNA"/>
</dbReference>
<dbReference type="OrthoDB" id="7164001at2"/>
<protein>
    <submittedName>
        <fullName evidence="4">Phospholipid/cholesterol/gamma-HCH transport system substrate-binding protein</fullName>
    </submittedName>
</protein>
<evidence type="ECO:0000256" key="2">
    <source>
        <dbReference type="SAM" id="Phobius"/>
    </source>
</evidence>
<dbReference type="RefSeq" id="WP_089218845.1">
    <property type="nucleotide sequence ID" value="NZ_FZOS01000005.1"/>
</dbReference>